<feature type="region of interest" description="Disordered" evidence="1">
    <location>
        <begin position="347"/>
        <end position="394"/>
    </location>
</feature>
<feature type="chain" id="PRO_5007886901" evidence="2">
    <location>
        <begin position="29"/>
        <end position="418"/>
    </location>
</feature>
<feature type="compositionally biased region" description="Low complexity" evidence="1">
    <location>
        <begin position="375"/>
        <end position="384"/>
    </location>
</feature>
<protein>
    <submittedName>
        <fullName evidence="3">Paired amphipathic helix protein Sin3a</fullName>
    </submittedName>
</protein>
<evidence type="ECO:0000313" key="3">
    <source>
        <dbReference type="EMBL" id="OAA46729.1"/>
    </source>
</evidence>
<evidence type="ECO:0000313" key="4">
    <source>
        <dbReference type="Proteomes" id="UP000076863"/>
    </source>
</evidence>
<keyword evidence="2" id="KW-0732">Signal</keyword>
<sequence length="418" mass="44911">MLNPTSRVKSASRVGLVLLLCLPFLGVAEEEPALAKFGDVIQVFGQMTRTDQDFTDGLALDLFSPKNRTLVVTSNTSPLSGSFVQGSTGEGWVNLSNYSWIIKFNESARDLIAKIELPYDPVAVAKEGVDPANTYVGTLAADKKSWIVSETQRNVHVTENKTRIIKMTSLDGEYMLLGRRSADTANIFVQYGQGATRTVNVTAGAGDVQEAEFVDGLRFRIQSAKAFVLNADIPFRVDAKAIPEPYKALNSFAWKINSTAPSSEVSVNMTFPVNEDILRQRASPEAAESARLLVAWREVEANATARFEPLKTQHFDRYAKVIHARVAGRPDGQYVVLVAAAEASRGKNCNAPAKGGKAATEASVAEREECENEESSPASGAAKEGSGEEKGVPVVSSATSLPSCLAAAQLLLLGLLVL</sequence>
<dbReference type="EMBL" id="AZHA01000007">
    <property type="protein sequence ID" value="OAA46729.1"/>
    <property type="molecule type" value="Genomic_DNA"/>
</dbReference>
<reference evidence="3 4" key="1">
    <citation type="journal article" date="2016" name="Genome Biol. Evol.">
        <title>Divergent and convergent evolution of fungal pathogenicity.</title>
        <authorList>
            <person name="Shang Y."/>
            <person name="Xiao G."/>
            <person name="Zheng P."/>
            <person name="Cen K."/>
            <person name="Zhan S."/>
            <person name="Wang C."/>
        </authorList>
    </citation>
    <scope>NUCLEOTIDE SEQUENCE [LARGE SCALE GENOMIC DNA]</scope>
    <source>
        <strain evidence="3 4">RCEF 3172</strain>
    </source>
</reference>
<dbReference type="Proteomes" id="UP000076863">
    <property type="component" value="Unassembled WGS sequence"/>
</dbReference>
<dbReference type="OrthoDB" id="6513042at2759"/>
<gene>
    <name evidence="3" type="ORF">BBO_03284</name>
</gene>
<evidence type="ECO:0000256" key="1">
    <source>
        <dbReference type="SAM" id="MobiDB-lite"/>
    </source>
</evidence>
<accession>A0A167GJY4</accession>
<dbReference type="AlphaFoldDB" id="A0A167GJY4"/>
<comment type="caution">
    <text evidence="3">The sequence shown here is derived from an EMBL/GenBank/DDBJ whole genome shotgun (WGS) entry which is preliminary data.</text>
</comment>
<evidence type="ECO:0000256" key="2">
    <source>
        <dbReference type="SAM" id="SignalP"/>
    </source>
</evidence>
<organism evidence="3 4">
    <name type="scientific">Beauveria brongniartii RCEF 3172</name>
    <dbReference type="NCBI Taxonomy" id="1081107"/>
    <lineage>
        <taxon>Eukaryota</taxon>
        <taxon>Fungi</taxon>
        <taxon>Dikarya</taxon>
        <taxon>Ascomycota</taxon>
        <taxon>Pezizomycotina</taxon>
        <taxon>Sordariomycetes</taxon>
        <taxon>Hypocreomycetidae</taxon>
        <taxon>Hypocreales</taxon>
        <taxon>Cordycipitaceae</taxon>
        <taxon>Beauveria</taxon>
        <taxon>Beauveria brongniartii</taxon>
    </lineage>
</organism>
<name>A0A167GJY4_9HYPO</name>
<proteinExistence type="predicted"/>
<feature type="signal peptide" evidence="2">
    <location>
        <begin position="1"/>
        <end position="28"/>
    </location>
</feature>
<keyword evidence="4" id="KW-1185">Reference proteome</keyword>